<name>A0A3R5V665_9CLOT</name>
<dbReference type="AlphaFoldDB" id="A0A3R5V665"/>
<dbReference type="RefSeq" id="WP_128211747.1">
    <property type="nucleotide sequence ID" value="NZ_CP025746.1"/>
</dbReference>
<reference evidence="1 2" key="1">
    <citation type="submission" date="2018-01" db="EMBL/GenBank/DDBJ databases">
        <title>Genome Sequencing and Assembly of Anaerobacter polyendosporus strain CT4.</title>
        <authorList>
            <person name="Tachaapaikoon C."/>
            <person name="Sutheeworapong S."/>
            <person name="Jenjaroenpun P."/>
            <person name="Wongsurawat T."/>
            <person name="Nookeaw I."/>
            <person name="Cheawchanlertfa P."/>
            <person name="Kosugi A."/>
            <person name="Cheevadhanarak S."/>
            <person name="Ratanakhanokchai K."/>
        </authorList>
    </citation>
    <scope>NUCLEOTIDE SEQUENCE [LARGE SCALE GENOMIC DNA]</scope>
    <source>
        <strain evidence="1 2">CT4</strain>
    </source>
</reference>
<dbReference type="InterPro" id="IPR029278">
    <property type="entry name" value="Imm26"/>
</dbReference>
<protein>
    <recommendedName>
        <fullName evidence="3">Immunity protein 26</fullName>
    </recommendedName>
</protein>
<gene>
    <name evidence="1" type="ORF">C1I91_05160</name>
</gene>
<keyword evidence="2" id="KW-1185">Reference proteome</keyword>
<dbReference type="OrthoDB" id="2085734at2"/>
<dbReference type="KEGG" id="cmah:C1I91_05160"/>
<dbReference type="Pfam" id="PF15428">
    <property type="entry name" value="Imm26"/>
    <property type="match status" value="1"/>
</dbReference>
<proteinExistence type="predicted"/>
<dbReference type="EMBL" id="CP025746">
    <property type="protein sequence ID" value="QAA31100.1"/>
    <property type="molecule type" value="Genomic_DNA"/>
</dbReference>
<evidence type="ECO:0000313" key="1">
    <source>
        <dbReference type="EMBL" id="QAA31100.1"/>
    </source>
</evidence>
<dbReference type="Proteomes" id="UP000286268">
    <property type="component" value="Chromosome"/>
</dbReference>
<organism evidence="1 2">
    <name type="scientific">Clostridium manihotivorum</name>
    <dbReference type="NCBI Taxonomy" id="2320868"/>
    <lineage>
        <taxon>Bacteria</taxon>
        <taxon>Bacillati</taxon>
        <taxon>Bacillota</taxon>
        <taxon>Clostridia</taxon>
        <taxon>Eubacteriales</taxon>
        <taxon>Clostridiaceae</taxon>
        <taxon>Clostridium</taxon>
    </lineage>
</organism>
<sequence length="155" mass="17828">MAKRIKYKIGDIFLIPLDEQLNAVAKVIKNHLATVFIIIYKVKPIKADEVIHIDTLSDDNHILMRWSYDSALKSGEWKIIGNSSVSDEFEMPYFRTNDARGVYYLIKGTDTHMGEKEAIEVSEQEAMEKGYPYGITNEIALPKSCMYLFKKNNML</sequence>
<accession>A0A3R5V665</accession>
<evidence type="ECO:0000313" key="2">
    <source>
        <dbReference type="Proteomes" id="UP000286268"/>
    </source>
</evidence>
<evidence type="ECO:0008006" key="3">
    <source>
        <dbReference type="Google" id="ProtNLM"/>
    </source>
</evidence>